<dbReference type="Proteomes" id="UP000265750">
    <property type="component" value="Unassembled WGS sequence"/>
</dbReference>
<dbReference type="EMBL" id="QYRN01000005">
    <property type="protein sequence ID" value="RIY01050.1"/>
    <property type="molecule type" value="Genomic_DNA"/>
</dbReference>
<gene>
    <name evidence="2" type="ORF">D3218_11720</name>
</gene>
<dbReference type="Pfam" id="PF12915">
    <property type="entry name" value="DUF3833"/>
    <property type="match status" value="1"/>
</dbReference>
<keyword evidence="1" id="KW-0732">Signal</keyword>
<evidence type="ECO:0000313" key="3">
    <source>
        <dbReference type="Proteomes" id="UP000265750"/>
    </source>
</evidence>
<comment type="caution">
    <text evidence="2">The sequence shown here is derived from an EMBL/GenBank/DDBJ whole genome shotgun (WGS) entry which is preliminary data.</text>
</comment>
<dbReference type="InterPro" id="IPR024409">
    <property type="entry name" value="DUF3833"/>
</dbReference>
<reference evidence="3" key="1">
    <citation type="submission" date="2018-09" db="EMBL/GenBank/DDBJ databases">
        <authorList>
            <person name="Tuo L."/>
        </authorList>
    </citation>
    <scope>NUCLEOTIDE SEQUENCE [LARGE SCALE GENOMIC DNA]</scope>
    <source>
        <strain evidence="3">M2BS4Y-1</strain>
    </source>
</reference>
<dbReference type="OrthoDB" id="5296954at2"/>
<feature type="signal peptide" evidence="1">
    <location>
        <begin position="1"/>
        <end position="35"/>
    </location>
</feature>
<dbReference type="RefSeq" id="WP_119540252.1">
    <property type="nucleotide sequence ID" value="NZ_QYRN01000005.1"/>
</dbReference>
<protein>
    <submittedName>
        <fullName evidence="2">DUF3833 family protein</fullName>
    </submittedName>
</protein>
<keyword evidence="3" id="KW-1185">Reference proteome</keyword>
<organism evidence="2 3">
    <name type="scientific">Aureimonas flava</name>
    <dbReference type="NCBI Taxonomy" id="2320271"/>
    <lineage>
        <taxon>Bacteria</taxon>
        <taxon>Pseudomonadati</taxon>
        <taxon>Pseudomonadota</taxon>
        <taxon>Alphaproteobacteria</taxon>
        <taxon>Hyphomicrobiales</taxon>
        <taxon>Aurantimonadaceae</taxon>
        <taxon>Aureimonas</taxon>
    </lineage>
</organism>
<sequence>MAVAEELVHAPMTAAPLARAALVALLCLAAGPVGAADGFSLHAFFDGDRVSAGEIRTLGLFRERFTARFRGKATGAAIDLDERFAFQDGERLQRWHLVEQDGRVTGTVRTEDEAGTLQGPFPVTGRSAPDGARLAYRGIAPGGGRFALDFVHEITPRADGTVANRVRVSRFGVPLARARVTFAKSAAALQPHLSDP</sequence>
<accession>A0A3A1WLI4</accession>
<proteinExistence type="predicted"/>
<name>A0A3A1WLI4_9HYPH</name>
<evidence type="ECO:0000256" key="1">
    <source>
        <dbReference type="SAM" id="SignalP"/>
    </source>
</evidence>
<dbReference type="AlphaFoldDB" id="A0A3A1WLI4"/>
<evidence type="ECO:0000313" key="2">
    <source>
        <dbReference type="EMBL" id="RIY01050.1"/>
    </source>
</evidence>
<feature type="chain" id="PRO_5017271638" evidence="1">
    <location>
        <begin position="36"/>
        <end position="196"/>
    </location>
</feature>